<accession>A0A9Q7EZB3</accession>
<reference evidence="3" key="1">
    <citation type="submission" date="2021-04" db="EMBL/GenBank/DDBJ databases">
        <title>A novel Synergistetes isolate from a pyrite-forming mixed culture.</title>
        <authorList>
            <person name="Bunk B."/>
            <person name="Sproer C."/>
            <person name="Spring S."/>
            <person name="Pester M."/>
        </authorList>
    </citation>
    <scope>NUCLEOTIDE SEQUENCE [LARGE SCALE GENOMIC DNA]</scope>
    <source>
        <strain evidence="3">J.5.4.2-T.3.5.2</strain>
    </source>
</reference>
<dbReference type="Proteomes" id="UP000671879">
    <property type="component" value="Chromosome"/>
</dbReference>
<gene>
    <name evidence="2" type="ORF">KAR29_02765</name>
</gene>
<evidence type="ECO:0000256" key="1">
    <source>
        <dbReference type="SAM" id="MobiDB-lite"/>
    </source>
</evidence>
<name>A0A9Q7EZB3_9BACT</name>
<dbReference type="CDD" id="cd01125">
    <property type="entry name" value="RepA_RSF1010_like"/>
    <property type="match status" value="1"/>
</dbReference>
<keyword evidence="3" id="KW-1185">Reference proteome</keyword>
<dbReference type="Pfam" id="PF13481">
    <property type="entry name" value="AAA_25"/>
    <property type="match status" value="1"/>
</dbReference>
<dbReference type="InterPro" id="IPR038724">
    <property type="entry name" value="RepA"/>
</dbReference>
<dbReference type="InterPro" id="IPR027417">
    <property type="entry name" value="P-loop_NTPase"/>
</dbReference>
<protein>
    <submittedName>
        <fullName evidence="2">AAA family ATPase</fullName>
    </submittedName>
</protein>
<dbReference type="SUPFAM" id="SSF52540">
    <property type="entry name" value="P-loop containing nucleoside triphosphate hydrolases"/>
    <property type="match status" value="1"/>
</dbReference>
<dbReference type="AlphaFoldDB" id="A0A9Q7EZB3"/>
<dbReference type="CDD" id="cd01029">
    <property type="entry name" value="TOPRIM_primases"/>
    <property type="match status" value="1"/>
</dbReference>
<sequence>MVAEMSADLRSWVEDNFPGGRWVKPAEYLVRSPLREEKTASFFINAEKQCFRDWGGDSGKLTALAERLGIDPPPWEGHAPSLAPVRKVEAQGDAIQRRWDEASEARGHPYLAKKGLEMVPGLRVDDRGNLLVPSRDFSGQLVGIQEIAPDGRKRFQQGSHMKTFPLGSLEEAEHVFVTEGLGTGVALRQALGLPVVVAFSASRVPAVVRELRGRTSATIIAATDADPAGRRAADDSGAEPFIPVGGGGKDWGDVFLGEGPEAIVEAWQNRPRPAKGKPRGFHLVPFGELEAREPQWLVEGLLEQDSLASAFGESGSGKSFFTLDMAFCIASGTPFHGRPVEPGPVVYLAGEGFAGLARRRAAWERHNGVSLRGAPIFVSTQPPALLDAASAAEVGLAVEEVADRVGAPKLVVVDTLARSFSGGDENSSADMGRFIMALDGLRSRYECTVLVVHHSGHGDKSRSRGSSAFRGALDTEMLVEGVPGKSLSVRSAKRKDGAAFDDLHFELRDVEIEPGITSAVLVEAEGPAKGEKALSELQRAALRSYRSAFECHGKIVDGTACLDLEAWRPVFYSVATGDSPDAKRKQFQRARDGLIARGCLRVEKGLYLVADPLEQRAQVALLRRTDEAGHRDIAGHVPVCPAVPACERDDVAGRPGTPPYKGVRPSRRPAVPDEVSKIEPVDGLLLRGGVAPGGSPDARTERSTNRMEKPIDMAAWLEAQSAEVKADHEARLARLRKAKISAACELALLRTWEAVVGEAPR</sequence>
<dbReference type="InterPro" id="IPR034154">
    <property type="entry name" value="TOPRIM_DnaG/twinkle"/>
</dbReference>
<evidence type="ECO:0000313" key="3">
    <source>
        <dbReference type="Proteomes" id="UP000671879"/>
    </source>
</evidence>
<proteinExistence type="predicted"/>
<dbReference type="EMBL" id="CP072943">
    <property type="protein sequence ID" value="QTX32861.1"/>
    <property type="molecule type" value="Genomic_DNA"/>
</dbReference>
<feature type="region of interest" description="Disordered" evidence="1">
    <location>
        <begin position="650"/>
        <end position="672"/>
    </location>
</feature>
<organism evidence="2 3">
    <name type="scientific">Aminithiophilus ramosus</name>
    <dbReference type="NCBI Taxonomy" id="3029084"/>
    <lineage>
        <taxon>Bacteria</taxon>
        <taxon>Thermotogati</taxon>
        <taxon>Synergistota</taxon>
        <taxon>Synergistia</taxon>
        <taxon>Synergistales</taxon>
        <taxon>Aminithiophilaceae</taxon>
        <taxon>Aminithiophilus</taxon>
    </lineage>
</organism>
<dbReference type="Gene3D" id="3.40.50.300">
    <property type="entry name" value="P-loop containing nucleotide triphosphate hydrolases"/>
    <property type="match status" value="1"/>
</dbReference>
<dbReference type="KEGG" id="aram:KAR29_02765"/>
<dbReference type="SUPFAM" id="SSF56731">
    <property type="entry name" value="DNA primase core"/>
    <property type="match status" value="1"/>
</dbReference>
<evidence type="ECO:0000313" key="2">
    <source>
        <dbReference type="EMBL" id="QTX32861.1"/>
    </source>
</evidence>
<dbReference type="RefSeq" id="WP_274374124.1">
    <property type="nucleotide sequence ID" value="NZ_CP072943.1"/>
</dbReference>